<accession>A0A7R6Q0K3</accession>
<feature type="domain" description="Glycoside hydrolase family 3 N-terminal" evidence="6">
    <location>
        <begin position="13"/>
        <end position="258"/>
    </location>
</feature>
<dbReference type="Proteomes" id="UP000595564">
    <property type="component" value="Chromosome"/>
</dbReference>
<reference evidence="7 8" key="1">
    <citation type="journal article" date="2012" name="Extremophiles">
        <title>Thermotomaculum hydrothermale gen. nov., sp. nov., a novel heterotrophic thermophile within the phylum Acidobacteria from a deep-sea hydrothermal vent chimney in the Southern Okinawa Trough.</title>
        <authorList>
            <person name="Izumi H."/>
            <person name="Nunoura T."/>
            <person name="Miyazaki M."/>
            <person name="Mino S."/>
            <person name="Toki T."/>
            <person name="Takai K."/>
            <person name="Sako Y."/>
            <person name="Sawabe T."/>
            <person name="Nakagawa S."/>
        </authorList>
    </citation>
    <scope>NUCLEOTIDE SEQUENCE [LARGE SCALE GENOMIC DNA]</scope>
    <source>
        <strain evidence="7 8">AC55</strain>
    </source>
</reference>
<dbReference type="GO" id="GO:0005975">
    <property type="term" value="P:carbohydrate metabolic process"/>
    <property type="evidence" value="ECO:0007669"/>
    <property type="project" value="InterPro"/>
</dbReference>
<gene>
    <name evidence="7" type="primary">nagZ</name>
    <name evidence="7" type="ORF">TTHT_1872</name>
</gene>
<dbReference type="InterPro" id="IPR001764">
    <property type="entry name" value="Glyco_hydro_3_N"/>
</dbReference>
<organism evidence="7 8">
    <name type="scientific">Thermotomaculum hydrothermale</name>
    <dbReference type="NCBI Taxonomy" id="981385"/>
    <lineage>
        <taxon>Bacteria</taxon>
        <taxon>Pseudomonadati</taxon>
        <taxon>Acidobacteriota</taxon>
        <taxon>Holophagae</taxon>
        <taxon>Thermotomaculales</taxon>
        <taxon>Thermotomaculaceae</taxon>
        <taxon>Thermotomaculum</taxon>
    </lineage>
</organism>
<dbReference type="GO" id="GO:0009254">
    <property type="term" value="P:peptidoglycan turnover"/>
    <property type="evidence" value="ECO:0007669"/>
    <property type="project" value="TreeGrafter"/>
</dbReference>
<keyword evidence="5 7" id="KW-0326">Glycosidase</keyword>
<dbReference type="SUPFAM" id="SSF51445">
    <property type="entry name" value="(Trans)glycosidases"/>
    <property type="match status" value="1"/>
</dbReference>
<keyword evidence="4 7" id="KW-0378">Hydrolase</keyword>
<dbReference type="PANTHER" id="PTHR30480:SF13">
    <property type="entry name" value="BETA-HEXOSAMINIDASE"/>
    <property type="match status" value="1"/>
</dbReference>
<sequence length="270" mass="30560">MTEIIVSFNETEYSENLEKYIEKIKPYGLIFFSKNIKSKIQLKSLVSSIKNNFPSIKLAIDLEGGLVNRFRKIEGDIPLPENKEKFLEFGKRIGFLLNYYGFDIDFAPVVDIDRGVKGNGLDGRYLGKSVDEVIEKASDFLEGLESEGITGCLKHYIGLSYAKIDSHFGLPEIEEIKEEDELPFRVLSKKNRLIMFAHIKIKGYGISTYSKKLVNRVKSFHKGKIVTDDLGMKALPVEKLTKKIEKVSLAGFDFAIVSDMISGFNLPELL</sequence>
<comment type="similarity">
    <text evidence="2">Belongs to the glycosyl hydrolase 3 family.</text>
</comment>
<dbReference type="EC" id="3.2.1.52" evidence="3"/>
<protein>
    <recommendedName>
        <fullName evidence="3">beta-N-acetylhexosaminidase</fullName>
        <ecNumber evidence="3">3.2.1.52</ecNumber>
    </recommendedName>
</protein>
<dbReference type="InterPro" id="IPR036962">
    <property type="entry name" value="Glyco_hydro_3_N_sf"/>
</dbReference>
<evidence type="ECO:0000256" key="4">
    <source>
        <dbReference type="ARBA" id="ARBA00022801"/>
    </source>
</evidence>
<dbReference type="EMBL" id="AP017470">
    <property type="protein sequence ID" value="BBB33328.1"/>
    <property type="molecule type" value="Genomic_DNA"/>
</dbReference>
<evidence type="ECO:0000256" key="5">
    <source>
        <dbReference type="ARBA" id="ARBA00023295"/>
    </source>
</evidence>
<dbReference type="AlphaFoldDB" id="A0A7R6Q0K3"/>
<comment type="catalytic activity">
    <reaction evidence="1">
        <text>Hydrolysis of terminal non-reducing N-acetyl-D-hexosamine residues in N-acetyl-beta-D-hexosaminides.</text>
        <dbReference type="EC" id="3.2.1.52"/>
    </reaction>
</comment>
<evidence type="ECO:0000256" key="1">
    <source>
        <dbReference type="ARBA" id="ARBA00001231"/>
    </source>
</evidence>
<dbReference type="Gene3D" id="3.20.20.300">
    <property type="entry name" value="Glycoside hydrolase, family 3, N-terminal domain"/>
    <property type="match status" value="1"/>
</dbReference>
<evidence type="ECO:0000256" key="3">
    <source>
        <dbReference type="ARBA" id="ARBA00012663"/>
    </source>
</evidence>
<evidence type="ECO:0000256" key="2">
    <source>
        <dbReference type="ARBA" id="ARBA00005336"/>
    </source>
</evidence>
<dbReference type="RefSeq" id="WP_201327635.1">
    <property type="nucleotide sequence ID" value="NZ_AP017470.1"/>
</dbReference>
<dbReference type="InterPro" id="IPR050226">
    <property type="entry name" value="NagZ_Beta-hexosaminidase"/>
</dbReference>
<evidence type="ECO:0000259" key="6">
    <source>
        <dbReference type="Pfam" id="PF00933"/>
    </source>
</evidence>
<dbReference type="GO" id="GO:0004563">
    <property type="term" value="F:beta-N-acetylhexosaminidase activity"/>
    <property type="evidence" value="ECO:0007669"/>
    <property type="project" value="UniProtKB-EC"/>
</dbReference>
<dbReference type="Pfam" id="PF00933">
    <property type="entry name" value="Glyco_hydro_3"/>
    <property type="match status" value="1"/>
</dbReference>
<proteinExistence type="inferred from homology"/>
<name>A0A7R6Q0K3_9BACT</name>
<dbReference type="KEGG" id="thyd:TTHT_1872"/>
<evidence type="ECO:0000313" key="7">
    <source>
        <dbReference type="EMBL" id="BBB33328.1"/>
    </source>
</evidence>
<dbReference type="PANTHER" id="PTHR30480">
    <property type="entry name" value="BETA-HEXOSAMINIDASE-RELATED"/>
    <property type="match status" value="1"/>
</dbReference>
<dbReference type="InterPro" id="IPR017853">
    <property type="entry name" value="GH"/>
</dbReference>
<evidence type="ECO:0000313" key="8">
    <source>
        <dbReference type="Proteomes" id="UP000595564"/>
    </source>
</evidence>
<keyword evidence="8" id="KW-1185">Reference proteome</keyword>